<accession>A0AAV9IZD2</accession>
<protein>
    <recommendedName>
        <fullName evidence="9">30S ribosomal protein S15</fullName>
    </recommendedName>
</protein>
<dbReference type="InterPro" id="IPR000589">
    <property type="entry name" value="Ribosomal_uS15"/>
</dbReference>
<gene>
    <name evidence="7" type="ORF">CDCA_CDCA12G3511</name>
</gene>
<feature type="signal peptide" evidence="6">
    <location>
        <begin position="1"/>
        <end position="24"/>
    </location>
</feature>
<dbReference type="GO" id="GO:0006412">
    <property type="term" value="P:translation"/>
    <property type="evidence" value="ECO:0007669"/>
    <property type="project" value="InterPro"/>
</dbReference>
<dbReference type="HAMAP" id="MF_01343_B">
    <property type="entry name" value="Ribosomal_uS15_B"/>
    <property type="match status" value="1"/>
</dbReference>
<evidence type="ECO:0000256" key="3">
    <source>
        <dbReference type="ARBA" id="ARBA00023274"/>
    </source>
</evidence>
<comment type="caution">
    <text evidence="7">The sequence shown here is derived from an EMBL/GenBank/DDBJ whole genome shotgun (WGS) entry which is preliminary data.</text>
</comment>
<feature type="region of interest" description="Disordered" evidence="5">
    <location>
        <begin position="179"/>
        <end position="201"/>
    </location>
</feature>
<comment type="similarity">
    <text evidence="1 4">Belongs to the universal ribosomal protein uS15 family.</text>
</comment>
<dbReference type="GO" id="GO:1990904">
    <property type="term" value="C:ribonucleoprotein complex"/>
    <property type="evidence" value="ECO:0007669"/>
    <property type="project" value="UniProtKB-KW"/>
</dbReference>
<proteinExistence type="inferred from homology"/>
<dbReference type="NCBIfam" id="TIGR00952">
    <property type="entry name" value="S15_bact"/>
    <property type="match status" value="1"/>
</dbReference>
<evidence type="ECO:0000313" key="7">
    <source>
        <dbReference type="EMBL" id="KAK4537486.1"/>
    </source>
</evidence>
<reference evidence="7 8" key="1">
    <citation type="submission" date="2022-07" db="EMBL/GenBank/DDBJ databases">
        <title>Genome-wide signatures of adaptation to extreme environments.</title>
        <authorList>
            <person name="Cho C.H."/>
            <person name="Yoon H.S."/>
        </authorList>
    </citation>
    <scope>NUCLEOTIDE SEQUENCE [LARGE SCALE GENOMIC DNA]</scope>
    <source>
        <strain evidence="7 8">DBV 063 E5</strain>
    </source>
</reference>
<keyword evidence="8" id="KW-1185">Reference proteome</keyword>
<evidence type="ECO:0000313" key="8">
    <source>
        <dbReference type="Proteomes" id="UP001301350"/>
    </source>
</evidence>
<dbReference type="SUPFAM" id="SSF47060">
    <property type="entry name" value="S15/NS1 RNA-binding domain"/>
    <property type="match status" value="1"/>
</dbReference>
<dbReference type="EMBL" id="JANCYW010000012">
    <property type="protein sequence ID" value="KAK4537486.1"/>
    <property type="molecule type" value="Genomic_DNA"/>
</dbReference>
<keyword evidence="2 4" id="KW-0689">Ribosomal protein</keyword>
<dbReference type="Gene3D" id="1.10.287.10">
    <property type="entry name" value="S15/NS1, RNA-binding"/>
    <property type="match status" value="1"/>
</dbReference>
<organism evidence="7 8">
    <name type="scientific">Cyanidium caldarium</name>
    <name type="common">Red alga</name>
    <dbReference type="NCBI Taxonomy" id="2771"/>
    <lineage>
        <taxon>Eukaryota</taxon>
        <taxon>Rhodophyta</taxon>
        <taxon>Bangiophyceae</taxon>
        <taxon>Cyanidiales</taxon>
        <taxon>Cyanidiaceae</taxon>
        <taxon>Cyanidium</taxon>
    </lineage>
</organism>
<dbReference type="CDD" id="cd00353">
    <property type="entry name" value="Ribosomal_S15p_S13e"/>
    <property type="match status" value="1"/>
</dbReference>
<dbReference type="InterPro" id="IPR005290">
    <property type="entry name" value="Ribosomal_uS15_bac-type"/>
</dbReference>
<feature type="chain" id="PRO_5043765425" description="30S ribosomal protein S15" evidence="6">
    <location>
        <begin position="25"/>
        <end position="201"/>
    </location>
</feature>
<dbReference type="SMART" id="SM01387">
    <property type="entry name" value="Ribosomal_S15"/>
    <property type="match status" value="1"/>
</dbReference>
<keyword evidence="3 4" id="KW-0687">Ribonucleoprotein</keyword>
<dbReference type="GO" id="GO:0003735">
    <property type="term" value="F:structural constituent of ribosome"/>
    <property type="evidence" value="ECO:0007669"/>
    <property type="project" value="InterPro"/>
</dbReference>
<evidence type="ECO:0000256" key="6">
    <source>
        <dbReference type="SAM" id="SignalP"/>
    </source>
</evidence>
<evidence type="ECO:0008006" key="9">
    <source>
        <dbReference type="Google" id="ProtNLM"/>
    </source>
</evidence>
<dbReference type="PANTHER" id="PTHR23321:SF26">
    <property type="entry name" value="SMALL RIBOSOMAL SUBUNIT PROTEIN US15M"/>
    <property type="match status" value="1"/>
</dbReference>
<evidence type="ECO:0000256" key="1">
    <source>
        <dbReference type="ARBA" id="ARBA00008434"/>
    </source>
</evidence>
<keyword evidence="6" id="KW-0732">Signal</keyword>
<dbReference type="PANTHER" id="PTHR23321">
    <property type="entry name" value="RIBOSOMAL PROTEIN S15, BACTERIAL AND ORGANELLAR"/>
    <property type="match status" value="1"/>
</dbReference>
<evidence type="ECO:0000256" key="5">
    <source>
        <dbReference type="SAM" id="MobiDB-lite"/>
    </source>
</evidence>
<sequence length="201" mass="21761">MFRTVVSVLPRLTLACQWARSASALPSRADAAAAAAALAGQSEAGKEAAGESAPPTGNNVLRLSAEEFAALPEPVQRALSLENGTQEDRNELRRQAALRQFQRHLLDTGSAEVQVALLTERMACLTRHLQQHRKDMRTKRAVEMLSAQRRKLLRYLFRTRPDRFTTVTAHLGIRAGSLQEAGGRHGRGAKMGNTGAAKGGA</sequence>
<evidence type="ECO:0000256" key="2">
    <source>
        <dbReference type="ARBA" id="ARBA00022980"/>
    </source>
</evidence>
<dbReference type="InterPro" id="IPR009068">
    <property type="entry name" value="uS15_NS1_RNA-bd_sf"/>
</dbReference>
<dbReference type="GO" id="GO:0005737">
    <property type="term" value="C:cytoplasm"/>
    <property type="evidence" value="ECO:0007669"/>
    <property type="project" value="UniProtKB-ARBA"/>
</dbReference>
<dbReference type="Proteomes" id="UP001301350">
    <property type="component" value="Unassembled WGS sequence"/>
</dbReference>
<dbReference type="Pfam" id="PF00312">
    <property type="entry name" value="Ribosomal_S15"/>
    <property type="match status" value="1"/>
</dbReference>
<name>A0AAV9IZD2_CYACA</name>
<evidence type="ECO:0000256" key="4">
    <source>
        <dbReference type="RuleBase" id="RU003919"/>
    </source>
</evidence>
<dbReference type="AlphaFoldDB" id="A0AAV9IZD2"/>
<dbReference type="GO" id="GO:0005840">
    <property type="term" value="C:ribosome"/>
    <property type="evidence" value="ECO:0007669"/>
    <property type="project" value="UniProtKB-KW"/>
</dbReference>